<protein>
    <submittedName>
        <fullName evidence="1">Uncharacterized protein</fullName>
    </submittedName>
</protein>
<keyword evidence="2" id="KW-1185">Reference proteome</keyword>
<organism evidence="1 2">
    <name type="scientific">Aspergillus clavatus (strain ATCC 1007 / CBS 513.65 / DSM 816 / NCTC 3887 / NRRL 1 / QM 1276 / 107)</name>
    <dbReference type="NCBI Taxonomy" id="344612"/>
    <lineage>
        <taxon>Eukaryota</taxon>
        <taxon>Fungi</taxon>
        <taxon>Dikarya</taxon>
        <taxon>Ascomycota</taxon>
        <taxon>Pezizomycotina</taxon>
        <taxon>Eurotiomycetes</taxon>
        <taxon>Eurotiomycetidae</taxon>
        <taxon>Eurotiales</taxon>
        <taxon>Aspergillaceae</taxon>
        <taxon>Aspergillus</taxon>
        <taxon>Aspergillus subgen. Fumigati</taxon>
    </lineage>
</organism>
<accession>A1CSA9</accession>
<dbReference type="Proteomes" id="UP000006701">
    <property type="component" value="Unassembled WGS sequence"/>
</dbReference>
<dbReference type="KEGG" id="act:ACLA_032660"/>
<name>A1CSA9_ASPCL</name>
<evidence type="ECO:0000313" key="1">
    <source>
        <dbReference type="EMBL" id="EAW08530.1"/>
    </source>
</evidence>
<evidence type="ECO:0000313" key="2">
    <source>
        <dbReference type="Proteomes" id="UP000006701"/>
    </source>
</evidence>
<proteinExistence type="predicted"/>
<dbReference type="RefSeq" id="XP_001269956.1">
    <property type="nucleotide sequence ID" value="XM_001269955.1"/>
</dbReference>
<reference evidence="1 2" key="1">
    <citation type="journal article" date="2008" name="PLoS Genet.">
        <title>Genomic islands in the pathogenic filamentous fungus Aspergillus fumigatus.</title>
        <authorList>
            <person name="Fedorova N.D."/>
            <person name="Khaldi N."/>
            <person name="Joardar V.S."/>
            <person name="Maiti R."/>
            <person name="Amedeo P."/>
            <person name="Anderson M.J."/>
            <person name="Crabtree J."/>
            <person name="Silva J.C."/>
            <person name="Badger J.H."/>
            <person name="Albarraq A."/>
            <person name="Angiuoli S."/>
            <person name="Bussey H."/>
            <person name="Bowyer P."/>
            <person name="Cotty P.J."/>
            <person name="Dyer P.S."/>
            <person name="Egan A."/>
            <person name="Galens K."/>
            <person name="Fraser-Liggett C.M."/>
            <person name="Haas B.J."/>
            <person name="Inman J.M."/>
            <person name="Kent R."/>
            <person name="Lemieux S."/>
            <person name="Malavazi I."/>
            <person name="Orvis J."/>
            <person name="Roemer T."/>
            <person name="Ronning C.M."/>
            <person name="Sundaram J.P."/>
            <person name="Sutton G."/>
            <person name="Turner G."/>
            <person name="Venter J.C."/>
            <person name="White O.R."/>
            <person name="Whitty B.R."/>
            <person name="Youngman P."/>
            <person name="Wolfe K.H."/>
            <person name="Goldman G.H."/>
            <person name="Wortman J.R."/>
            <person name="Jiang B."/>
            <person name="Denning D.W."/>
            <person name="Nierman W.C."/>
        </authorList>
    </citation>
    <scope>NUCLEOTIDE SEQUENCE [LARGE SCALE GENOMIC DNA]</scope>
    <source>
        <strain evidence="2">ATCC 1007 / CBS 513.65 / DSM 816 / NCTC 3887 / NRRL 1</strain>
    </source>
</reference>
<sequence>MMMMMMMMMERPSVSETLGDADKAALSLVNDAGQVRQHGFSGYRRAGRIP</sequence>
<dbReference type="VEuPathDB" id="FungiDB:ACLA_032660"/>
<dbReference type="GeneID" id="4700875"/>
<gene>
    <name evidence="1" type="ORF">ACLA_032660</name>
</gene>
<dbReference type="AlphaFoldDB" id="A1CSA9"/>
<dbReference type="HOGENOM" id="CLU_3124679_0_0_1"/>
<dbReference type="EMBL" id="DS027059">
    <property type="protein sequence ID" value="EAW08530.1"/>
    <property type="molecule type" value="Genomic_DNA"/>
</dbReference>